<evidence type="ECO:0000256" key="2">
    <source>
        <dbReference type="ARBA" id="ARBA00022679"/>
    </source>
</evidence>
<dbReference type="Pfam" id="PF10017">
    <property type="entry name" value="Methyltransf_33"/>
    <property type="match status" value="1"/>
</dbReference>
<keyword evidence="2" id="KW-0808">Transferase</keyword>
<dbReference type="Gene3D" id="3.40.50.150">
    <property type="entry name" value="Vaccinia Virus protein VP39"/>
    <property type="match status" value="1"/>
</dbReference>
<evidence type="ECO:0000256" key="1">
    <source>
        <dbReference type="ARBA" id="ARBA00022603"/>
    </source>
</evidence>
<dbReference type="Proteomes" id="UP000530660">
    <property type="component" value="Unassembled WGS sequence"/>
</dbReference>
<evidence type="ECO:0000259" key="3">
    <source>
        <dbReference type="Pfam" id="PF10017"/>
    </source>
</evidence>
<accession>A0A7J7IKJ1</accession>
<organism evidence="4 5">
    <name type="scientific">Cyanidiococcus yangmingshanensis</name>
    <dbReference type="NCBI Taxonomy" id="2690220"/>
    <lineage>
        <taxon>Eukaryota</taxon>
        <taxon>Rhodophyta</taxon>
        <taxon>Bangiophyceae</taxon>
        <taxon>Cyanidiales</taxon>
        <taxon>Cyanidiaceae</taxon>
        <taxon>Cyanidiococcus</taxon>
    </lineage>
</organism>
<dbReference type="InterPro" id="IPR029063">
    <property type="entry name" value="SAM-dependent_MTases_sf"/>
</dbReference>
<keyword evidence="5" id="KW-1185">Reference proteome</keyword>
<comment type="caution">
    <text evidence="4">The sequence shown here is derived from an EMBL/GenBank/DDBJ whole genome shotgun (WGS) entry which is preliminary data.</text>
</comment>
<dbReference type="InterPro" id="IPR051128">
    <property type="entry name" value="EgtD_Methyltrsf_superfamily"/>
</dbReference>
<dbReference type="GO" id="GO:0032259">
    <property type="term" value="P:methylation"/>
    <property type="evidence" value="ECO:0007669"/>
    <property type="project" value="UniProtKB-KW"/>
</dbReference>
<keyword evidence="1" id="KW-0489">Methyltransferase</keyword>
<proteinExistence type="predicted"/>
<evidence type="ECO:0000313" key="4">
    <source>
        <dbReference type="EMBL" id="KAF6003037.1"/>
    </source>
</evidence>
<dbReference type="EMBL" id="VWRR01000008">
    <property type="protein sequence ID" value="KAF6003037.1"/>
    <property type="molecule type" value="Genomic_DNA"/>
</dbReference>
<gene>
    <name evidence="4" type="ORF">F1559_003014</name>
</gene>
<evidence type="ECO:0000313" key="5">
    <source>
        <dbReference type="Proteomes" id="UP000530660"/>
    </source>
</evidence>
<reference evidence="4 5" key="1">
    <citation type="journal article" date="2020" name="J. Phycol.">
        <title>Comparative genome analysis reveals Cyanidiococcus gen. nov., a new extremophilic red algal genus sister to Cyanidioschyzon (Cyanidioschyzonaceae, Rhodophyta).</title>
        <authorList>
            <person name="Liu S.-L."/>
            <person name="Chiang Y.-R."/>
            <person name="Yoon H.S."/>
            <person name="Fu H.-Y."/>
        </authorList>
    </citation>
    <scope>NUCLEOTIDE SEQUENCE [LARGE SCALE GENOMIC DNA]</scope>
    <source>
        <strain evidence="4 5">THAL066</strain>
    </source>
</reference>
<protein>
    <recommendedName>
        <fullName evidence="3">Histidine-specific methyltransferase SAM-dependent domain-containing protein</fullName>
    </recommendedName>
</protein>
<dbReference type="PANTHER" id="PTHR43397:SF1">
    <property type="entry name" value="ERGOTHIONEINE BIOSYNTHESIS PROTEIN 1"/>
    <property type="match status" value="1"/>
</dbReference>
<dbReference type="GO" id="GO:0008168">
    <property type="term" value="F:methyltransferase activity"/>
    <property type="evidence" value="ECO:0007669"/>
    <property type="project" value="UniProtKB-KW"/>
</dbReference>
<sequence length="426" mass="48301">MDDDGRVRYEKVIRCEQLATAPFRFQYTVLREESSRLAHDELAEAVRSQLLGAKLNERSLPSRFFYDDTGSALYERITRTEDYYLTRCEREIFRKHGDRILDLAAGVAPGAFTELQSRSKPSAIHLIELGAGDGHKTALLLQRALERGLRVTYRPIDISERAMVACAEHVMAMLGDPENGFRWAHGREQKTQFTFHGVVGDFMECLQYILQGRKGHISPGLASGAPPATGNGADTAIDASIDEHARHLVMFIGSSIGNFDYNSAVGFCAGVRQLLRPGRDLFLIGFDLRKSHVVMQRAYSDREGITAEFNRNLLTRLNRELGANFNPAKFEHFAQFNVRLGAMESFLVATEPMRIVFQHLDKESDSSAVECKPVLELRAWESIHTEYSWKYTMEEITELMRKAGFADILASFFDPRNWFVDSVFRP</sequence>
<dbReference type="InterPro" id="IPR019257">
    <property type="entry name" value="MeTrfase_dom"/>
</dbReference>
<feature type="domain" description="Histidine-specific methyltransferase SAM-dependent" evidence="3">
    <location>
        <begin position="54"/>
        <end position="425"/>
    </location>
</feature>
<dbReference type="SUPFAM" id="SSF53335">
    <property type="entry name" value="S-adenosyl-L-methionine-dependent methyltransferases"/>
    <property type="match status" value="1"/>
</dbReference>
<dbReference type="AlphaFoldDB" id="A0A7J7IKJ1"/>
<dbReference type="OrthoDB" id="4190at2759"/>
<dbReference type="PANTHER" id="PTHR43397">
    <property type="entry name" value="ERGOTHIONEINE BIOSYNTHESIS PROTEIN 1"/>
    <property type="match status" value="1"/>
</dbReference>
<name>A0A7J7IKJ1_9RHOD</name>